<proteinExistence type="predicted"/>
<gene>
    <name evidence="2" type="ORF">Q4521_03585</name>
</gene>
<dbReference type="AlphaFoldDB" id="A0AAW7X4H6"/>
<reference evidence="2" key="1">
    <citation type="submission" date="2023-07" db="EMBL/GenBank/DDBJ databases">
        <title>Genome content predicts the carbon catabolic preferences of heterotrophic bacteria.</title>
        <authorList>
            <person name="Gralka M."/>
        </authorList>
    </citation>
    <scope>NUCLEOTIDE SEQUENCE</scope>
    <source>
        <strain evidence="2">I3M17_2</strain>
    </source>
</reference>
<dbReference type="RefSeq" id="WP_303491039.1">
    <property type="nucleotide sequence ID" value="NZ_JAUOPB010000002.1"/>
</dbReference>
<feature type="signal peptide" evidence="1">
    <location>
        <begin position="1"/>
        <end position="17"/>
    </location>
</feature>
<protein>
    <submittedName>
        <fullName evidence="2">Uncharacterized protein</fullName>
    </submittedName>
</protein>
<accession>A0AAW7X4H6</accession>
<organism evidence="2 3">
    <name type="scientific">Saccharophagus degradans</name>
    <dbReference type="NCBI Taxonomy" id="86304"/>
    <lineage>
        <taxon>Bacteria</taxon>
        <taxon>Pseudomonadati</taxon>
        <taxon>Pseudomonadota</taxon>
        <taxon>Gammaproteobacteria</taxon>
        <taxon>Cellvibrionales</taxon>
        <taxon>Cellvibrionaceae</taxon>
        <taxon>Saccharophagus</taxon>
    </lineage>
</organism>
<dbReference type="EMBL" id="JAUOPB010000002">
    <property type="protein sequence ID" value="MDO6421546.1"/>
    <property type="molecule type" value="Genomic_DNA"/>
</dbReference>
<dbReference type="Proteomes" id="UP001169760">
    <property type="component" value="Unassembled WGS sequence"/>
</dbReference>
<feature type="chain" id="PRO_5043633801" evidence="1">
    <location>
        <begin position="18"/>
        <end position="137"/>
    </location>
</feature>
<keyword evidence="1" id="KW-0732">Signal</keyword>
<comment type="caution">
    <text evidence="2">The sequence shown here is derived from an EMBL/GenBank/DDBJ whole genome shotgun (WGS) entry which is preliminary data.</text>
</comment>
<name>A0AAW7X4H6_9GAMM</name>
<evidence type="ECO:0000313" key="2">
    <source>
        <dbReference type="EMBL" id="MDO6421546.1"/>
    </source>
</evidence>
<sequence>MNKYILILLLFCTNVLAFECPEFNNSMELDLYWEKQPQVFVAHVVSGKYNENSDIRYEYDLVIDHVLKGEVSKTLHVKGDWSLSLNMGGEYVFFTKNENISFCDLVLPFSYVWLERPDLPVKRKYVEKIVELSGYKP</sequence>
<evidence type="ECO:0000313" key="3">
    <source>
        <dbReference type="Proteomes" id="UP001169760"/>
    </source>
</evidence>
<evidence type="ECO:0000256" key="1">
    <source>
        <dbReference type="SAM" id="SignalP"/>
    </source>
</evidence>